<dbReference type="GO" id="GO:0009103">
    <property type="term" value="P:lipopolysaccharide biosynthetic process"/>
    <property type="evidence" value="ECO:0007669"/>
    <property type="project" value="UniProtKB-ARBA"/>
</dbReference>
<evidence type="ECO:0000256" key="7">
    <source>
        <dbReference type="ARBA" id="ARBA00023136"/>
    </source>
</evidence>
<evidence type="ECO:0000256" key="1">
    <source>
        <dbReference type="ARBA" id="ARBA00004651"/>
    </source>
</evidence>
<keyword evidence="3" id="KW-0328">Glycosyltransferase</keyword>
<dbReference type="AlphaFoldDB" id="A0A1G2DFR2"/>
<dbReference type="GO" id="GO:0016763">
    <property type="term" value="F:pentosyltransferase activity"/>
    <property type="evidence" value="ECO:0007669"/>
    <property type="project" value="TreeGrafter"/>
</dbReference>
<evidence type="ECO:0000313" key="11">
    <source>
        <dbReference type="Proteomes" id="UP000178636"/>
    </source>
</evidence>
<accession>A0A1G2DFR2</accession>
<keyword evidence="7 8" id="KW-0472">Membrane</keyword>
<feature type="transmembrane region" description="Helical" evidence="8">
    <location>
        <begin position="291"/>
        <end position="308"/>
    </location>
</feature>
<evidence type="ECO:0000256" key="5">
    <source>
        <dbReference type="ARBA" id="ARBA00022692"/>
    </source>
</evidence>
<dbReference type="STRING" id="1798664.A3C93_04840"/>
<dbReference type="GO" id="GO:0005886">
    <property type="term" value="C:plasma membrane"/>
    <property type="evidence" value="ECO:0007669"/>
    <property type="project" value="UniProtKB-SubCell"/>
</dbReference>
<name>A0A1G2DFR2_9BACT</name>
<evidence type="ECO:0000259" key="9">
    <source>
        <dbReference type="Pfam" id="PF13231"/>
    </source>
</evidence>
<evidence type="ECO:0000256" key="2">
    <source>
        <dbReference type="ARBA" id="ARBA00022475"/>
    </source>
</evidence>
<evidence type="ECO:0000256" key="6">
    <source>
        <dbReference type="ARBA" id="ARBA00022989"/>
    </source>
</evidence>
<gene>
    <name evidence="10" type="ORF">A3C93_04840</name>
</gene>
<feature type="transmembrane region" description="Helical" evidence="8">
    <location>
        <begin position="210"/>
        <end position="230"/>
    </location>
</feature>
<comment type="subcellular location">
    <subcellularLocation>
        <location evidence="1">Cell membrane</location>
        <topology evidence="1">Multi-pass membrane protein</topology>
    </subcellularLocation>
</comment>
<feature type="transmembrane region" description="Helical" evidence="8">
    <location>
        <begin position="85"/>
        <end position="108"/>
    </location>
</feature>
<feature type="transmembrane region" description="Helical" evidence="8">
    <location>
        <begin position="314"/>
        <end position="332"/>
    </location>
</feature>
<feature type="domain" description="Glycosyltransferase RgtA/B/C/D-like" evidence="9">
    <location>
        <begin position="68"/>
        <end position="221"/>
    </location>
</feature>
<organism evidence="10 11">
    <name type="scientific">Candidatus Lloydbacteria bacterium RIFCSPHIGHO2_02_FULL_54_17</name>
    <dbReference type="NCBI Taxonomy" id="1798664"/>
    <lineage>
        <taxon>Bacteria</taxon>
        <taxon>Candidatus Lloydiibacteriota</taxon>
    </lineage>
</organism>
<evidence type="ECO:0000256" key="4">
    <source>
        <dbReference type="ARBA" id="ARBA00022679"/>
    </source>
</evidence>
<feature type="transmembrane region" description="Helical" evidence="8">
    <location>
        <begin position="12"/>
        <end position="30"/>
    </location>
</feature>
<feature type="transmembrane region" description="Helical" evidence="8">
    <location>
        <begin position="117"/>
        <end position="136"/>
    </location>
</feature>
<dbReference type="Proteomes" id="UP000178636">
    <property type="component" value="Unassembled WGS sequence"/>
</dbReference>
<evidence type="ECO:0000313" key="10">
    <source>
        <dbReference type="EMBL" id="OGZ12475.1"/>
    </source>
</evidence>
<keyword evidence="4" id="KW-0808">Transferase</keyword>
<keyword evidence="5 8" id="KW-0812">Transmembrane</keyword>
<sequence length="367" mass="41264">MMTKEWLSADRPHFYFLCAVFLVAAVYLFLRLNFLPLVMSTDSFTYIESAQELTGGVGAPHPERFLKPLGPLGIALFAQLFHGNYLMGFLVLNIVCYFLFGIAAWYFFREFFRDNAAAFYGTLILLSAYPVLKYGLDLYTDLGSWLFYLVALTGVIAYARTPTRRTLVLTSLSIAVGLLWKEYSVLAGCALGLVLLTQPNVSVTERFSRVGVLALTVLLISGVVQFIVYAKFNFTYLDWYRIGAMGMTSGSTEYSPWFIGKSLFAVSLLGWVFAFLGLMRLGRLSHEDQRILLWFALPLLAIFFWGYVSSRLYFVVAPLGALLAVHGLMTYIESKTYRILAVSAVVLVNFAWLFTSDSLRPLLSSIL</sequence>
<evidence type="ECO:0000256" key="8">
    <source>
        <dbReference type="SAM" id="Phobius"/>
    </source>
</evidence>
<dbReference type="InterPro" id="IPR038731">
    <property type="entry name" value="RgtA/B/C-like"/>
</dbReference>
<keyword evidence="2" id="KW-1003">Cell membrane</keyword>
<dbReference type="EMBL" id="MHLO01000018">
    <property type="protein sequence ID" value="OGZ12475.1"/>
    <property type="molecule type" value="Genomic_DNA"/>
</dbReference>
<feature type="transmembrane region" description="Helical" evidence="8">
    <location>
        <begin position="339"/>
        <end position="355"/>
    </location>
</feature>
<comment type="caution">
    <text evidence="10">The sequence shown here is derived from an EMBL/GenBank/DDBJ whole genome shotgun (WGS) entry which is preliminary data.</text>
</comment>
<dbReference type="PANTHER" id="PTHR33908">
    <property type="entry name" value="MANNOSYLTRANSFERASE YKCB-RELATED"/>
    <property type="match status" value="1"/>
</dbReference>
<feature type="transmembrane region" description="Helical" evidence="8">
    <location>
        <begin position="142"/>
        <end position="159"/>
    </location>
</feature>
<dbReference type="Pfam" id="PF13231">
    <property type="entry name" value="PMT_2"/>
    <property type="match status" value="1"/>
</dbReference>
<protein>
    <recommendedName>
        <fullName evidence="9">Glycosyltransferase RgtA/B/C/D-like domain-containing protein</fullName>
    </recommendedName>
</protein>
<keyword evidence="6 8" id="KW-1133">Transmembrane helix</keyword>
<feature type="transmembrane region" description="Helical" evidence="8">
    <location>
        <begin position="257"/>
        <end position="279"/>
    </location>
</feature>
<dbReference type="InterPro" id="IPR050297">
    <property type="entry name" value="LipidA_mod_glycosyltrf_83"/>
</dbReference>
<dbReference type="PANTHER" id="PTHR33908:SF11">
    <property type="entry name" value="MEMBRANE PROTEIN"/>
    <property type="match status" value="1"/>
</dbReference>
<evidence type="ECO:0000256" key="3">
    <source>
        <dbReference type="ARBA" id="ARBA00022676"/>
    </source>
</evidence>
<reference evidence="10 11" key="1">
    <citation type="journal article" date="2016" name="Nat. Commun.">
        <title>Thousands of microbial genomes shed light on interconnected biogeochemical processes in an aquifer system.</title>
        <authorList>
            <person name="Anantharaman K."/>
            <person name="Brown C.T."/>
            <person name="Hug L.A."/>
            <person name="Sharon I."/>
            <person name="Castelle C.J."/>
            <person name="Probst A.J."/>
            <person name="Thomas B.C."/>
            <person name="Singh A."/>
            <person name="Wilkins M.J."/>
            <person name="Karaoz U."/>
            <person name="Brodie E.L."/>
            <person name="Williams K.H."/>
            <person name="Hubbard S.S."/>
            <person name="Banfield J.F."/>
        </authorList>
    </citation>
    <scope>NUCLEOTIDE SEQUENCE [LARGE SCALE GENOMIC DNA]</scope>
</reference>
<proteinExistence type="predicted"/>